<dbReference type="RefSeq" id="WP_425551818.1">
    <property type="nucleotide sequence ID" value="NZ_BAAAEW010000026.1"/>
</dbReference>
<reference evidence="3" key="1">
    <citation type="journal article" date="2019" name="Int. J. Syst. Evol. Microbiol.">
        <title>The Global Catalogue of Microorganisms (GCM) 10K type strain sequencing project: providing services to taxonomists for standard genome sequencing and annotation.</title>
        <authorList>
            <consortium name="The Broad Institute Genomics Platform"/>
            <consortium name="The Broad Institute Genome Sequencing Center for Infectious Disease"/>
            <person name="Wu L."/>
            <person name="Ma J."/>
        </authorList>
    </citation>
    <scope>NUCLEOTIDE SEQUENCE [LARGE SCALE GENOMIC DNA]</scope>
    <source>
        <strain evidence="3">JCM 15503</strain>
    </source>
</reference>
<keyword evidence="3" id="KW-1185">Reference proteome</keyword>
<evidence type="ECO:0000313" key="2">
    <source>
        <dbReference type="EMBL" id="GAA0759419.1"/>
    </source>
</evidence>
<organism evidence="2 3">
    <name type="scientific">Ideonella azotifigens</name>
    <dbReference type="NCBI Taxonomy" id="513160"/>
    <lineage>
        <taxon>Bacteria</taxon>
        <taxon>Pseudomonadati</taxon>
        <taxon>Pseudomonadota</taxon>
        <taxon>Betaproteobacteria</taxon>
        <taxon>Burkholderiales</taxon>
        <taxon>Sphaerotilaceae</taxon>
        <taxon>Ideonella</taxon>
    </lineage>
</organism>
<dbReference type="InterPro" id="IPR056106">
    <property type="entry name" value="DUF7689"/>
</dbReference>
<feature type="domain" description="DUF7689" evidence="1">
    <location>
        <begin position="34"/>
        <end position="159"/>
    </location>
</feature>
<dbReference type="EMBL" id="BAAAEW010000026">
    <property type="protein sequence ID" value="GAA0759419.1"/>
    <property type="molecule type" value="Genomic_DNA"/>
</dbReference>
<gene>
    <name evidence="2" type="ORF">GCM10009107_40840</name>
</gene>
<name>A0ABP3VI46_9BURK</name>
<proteinExistence type="predicted"/>
<sequence>MGDETGDVVTEKYSSPSDLSRVFPNLKKNKKSLEVTSPIDQFYNCVAWAMEDDQKWWEPSPVNFPLTYWPVAREGYAIEKYELMLASQGYVKCNDGTHVEGKTKVVLYVGDGGVFTHIARQTLSPKPGWSSKCGKVSDVWHASPETLEGPTYGRVWGYFER</sequence>
<accession>A0ABP3VI46</accession>
<comment type="caution">
    <text evidence="2">The sequence shown here is derived from an EMBL/GenBank/DDBJ whole genome shotgun (WGS) entry which is preliminary data.</text>
</comment>
<evidence type="ECO:0000259" key="1">
    <source>
        <dbReference type="Pfam" id="PF24738"/>
    </source>
</evidence>
<dbReference type="Proteomes" id="UP001500279">
    <property type="component" value="Unassembled WGS sequence"/>
</dbReference>
<protein>
    <recommendedName>
        <fullName evidence="1">DUF7689 domain-containing protein</fullName>
    </recommendedName>
</protein>
<evidence type="ECO:0000313" key="3">
    <source>
        <dbReference type="Proteomes" id="UP001500279"/>
    </source>
</evidence>
<dbReference type="Pfam" id="PF24738">
    <property type="entry name" value="DUF7689"/>
    <property type="match status" value="1"/>
</dbReference>